<organism evidence="6 7">
    <name type="scientific">Pisolithus tinctorius Marx 270</name>
    <dbReference type="NCBI Taxonomy" id="870435"/>
    <lineage>
        <taxon>Eukaryota</taxon>
        <taxon>Fungi</taxon>
        <taxon>Dikarya</taxon>
        <taxon>Basidiomycota</taxon>
        <taxon>Agaricomycotina</taxon>
        <taxon>Agaricomycetes</taxon>
        <taxon>Agaricomycetidae</taxon>
        <taxon>Boletales</taxon>
        <taxon>Sclerodermatineae</taxon>
        <taxon>Pisolithaceae</taxon>
        <taxon>Pisolithus</taxon>
    </lineage>
</organism>
<dbReference type="PROSITE" id="PS01360">
    <property type="entry name" value="ZF_MYND_1"/>
    <property type="match status" value="1"/>
</dbReference>
<dbReference type="Gene3D" id="6.10.140.2220">
    <property type="match status" value="1"/>
</dbReference>
<dbReference type="EMBL" id="KN831961">
    <property type="protein sequence ID" value="KIO06904.1"/>
    <property type="molecule type" value="Genomic_DNA"/>
</dbReference>
<gene>
    <name evidence="6" type="ORF">M404DRAFT_998336</name>
</gene>
<keyword evidence="1" id="KW-0479">Metal-binding</keyword>
<evidence type="ECO:0000256" key="3">
    <source>
        <dbReference type="ARBA" id="ARBA00022833"/>
    </source>
</evidence>
<keyword evidence="7" id="KW-1185">Reference proteome</keyword>
<evidence type="ECO:0000259" key="5">
    <source>
        <dbReference type="PROSITE" id="PS50865"/>
    </source>
</evidence>
<dbReference type="Pfam" id="PF01753">
    <property type="entry name" value="zf-MYND"/>
    <property type="match status" value="1"/>
</dbReference>
<evidence type="ECO:0000256" key="2">
    <source>
        <dbReference type="ARBA" id="ARBA00022771"/>
    </source>
</evidence>
<dbReference type="HOGENOM" id="CLU_076139_1_1_1"/>
<dbReference type="Proteomes" id="UP000054217">
    <property type="component" value="Unassembled WGS sequence"/>
</dbReference>
<evidence type="ECO:0000313" key="7">
    <source>
        <dbReference type="Proteomes" id="UP000054217"/>
    </source>
</evidence>
<protein>
    <recommendedName>
        <fullName evidence="5">MYND-type domain-containing protein</fullName>
    </recommendedName>
</protein>
<evidence type="ECO:0000313" key="6">
    <source>
        <dbReference type="EMBL" id="KIO06904.1"/>
    </source>
</evidence>
<dbReference type="InParanoid" id="A0A0C3PG40"/>
<sequence>MSALLEKENNSAITPITPSDLNNPVTFPTFWGLPSEYEINDTYLYSTKPRKHWCFLGKIISSSVLVRLALEVEDKEGHRLLVAFHTDDRGAAFLDQCKEGHTIAVLYATQHTFAFSPPGLRLEQDVHVKIFPYSLDEMLEASSELFEKGMAKRCDGCDKTDTPLKKCSACNGAWYCSKGCQTDCWQAHKQRCPILKEIQWFARKNWENSVHQYFFPRHPRGWHVPQRSRNALPNMMPQARGF</sequence>
<evidence type="ECO:0000256" key="4">
    <source>
        <dbReference type="PROSITE-ProRule" id="PRU00134"/>
    </source>
</evidence>
<dbReference type="STRING" id="870435.A0A0C3PG40"/>
<proteinExistence type="predicted"/>
<accession>A0A0C3PG40</accession>
<reference evidence="7" key="2">
    <citation type="submission" date="2015-01" db="EMBL/GenBank/DDBJ databases">
        <title>Evolutionary Origins and Diversification of the Mycorrhizal Mutualists.</title>
        <authorList>
            <consortium name="DOE Joint Genome Institute"/>
            <consortium name="Mycorrhizal Genomics Consortium"/>
            <person name="Kohler A."/>
            <person name="Kuo A."/>
            <person name="Nagy L.G."/>
            <person name="Floudas D."/>
            <person name="Copeland A."/>
            <person name="Barry K.W."/>
            <person name="Cichocki N."/>
            <person name="Veneault-Fourrey C."/>
            <person name="LaButti K."/>
            <person name="Lindquist E.A."/>
            <person name="Lipzen A."/>
            <person name="Lundell T."/>
            <person name="Morin E."/>
            <person name="Murat C."/>
            <person name="Riley R."/>
            <person name="Ohm R."/>
            <person name="Sun H."/>
            <person name="Tunlid A."/>
            <person name="Henrissat B."/>
            <person name="Grigoriev I.V."/>
            <person name="Hibbett D.S."/>
            <person name="Martin F."/>
        </authorList>
    </citation>
    <scope>NUCLEOTIDE SEQUENCE [LARGE SCALE GENOMIC DNA]</scope>
    <source>
        <strain evidence="7">Marx 270</strain>
    </source>
</reference>
<dbReference type="PROSITE" id="PS50865">
    <property type="entry name" value="ZF_MYND_2"/>
    <property type="match status" value="1"/>
</dbReference>
<dbReference type="InterPro" id="IPR002893">
    <property type="entry name" value="Znf_MYND"/>
</dbReference>
<dbReference type="OrthoDB" id="265717at2759"/>
<feature type="domain" description="MYND-type" evidence="5">
    <location>
        <begin position="154"/>
        <end position="192"/>
    </location>
</feature>
<evidence type="ECO:0000256" key="1">
    <source>
        <dbReference type="ARBA" id="ARBA00022723"/>
    </source>
</evidence>
<dbReference type="AlphaFoldDB" id="A0A0C3PG40"/>
<name>A0A0C3PG40_PISTI</name>
<dbReference type="GO" id="GO:0008270">
    <property type="term" value="F:zinc ion binding"/>
    <property type="evidence" value="ECO:0007669"/>
    <property type="project" value="UniProtKB-KW"/>
</dbReference>
<keyword evidence="3" id="KW-0862">Zinc</keyword>
<keyword evidence="2 4" id="KW-0863">Zinc-finger</keyword>
<dbReference type="SUPFAM" id="SSF144232">
    <property type="entry name" value="HIT/MYND zinc finger-like"/>
    <property type="match status" value="1"/>
</dbReference>
<reference evidence="6 7" key="1">
    <citation type="submission" date="2014-04" db="EMBL/GenBank/DDBJ databases">
        <authorList>
            <consortium name="DOE Joint Genome Institute"/>
            <person name="Kuo A."/>
            <person name="Kohler A."/>
            <person name="Costa M.D."/>
            <person name="Nagy L.G."/>
            <person name="Floudas D."/>
            <person name="Copeland A."/>
            <person name="Barry K.W."/>
            <person name="Cichocki N."/>
            <person name="Veneault-Fourrey C."/>
            <person name="LaButti K."/>
            <person name="Lindquist E.A."/>
            <person name="Lipzen A."/>
            <person name="Lundell T."/>
            <person name="Morin E."/>
            <person name="Murat C."/>
            <person name="Sun H."/>
            <person name="Tunlid A."/>
            <person name="Henrissat B."/>
            <person name="Grigoriev I.V."/>
            <person name="Hibbett D.S."/>
            <person name="Martin F."/>
            <person name="Nordberg H.P."/>
            <person name="Cantor M.N."/>
            <person name="Hua S.X."/>
        </authorList>
    </citation>
    <scope>NUCLEOTIDE SEQUENCE [LARGE SCALE GENOMIC DNA]</scope>
    <source>
        <strain evidence="6 7">Marx 270</strain>
    </source>
</reference>